<accession>A0A9P8MD66</accession>
<dbReference type="EMBL" id="JACEFI010000005">
    <property type="protein sequence ID" value="KAH0598223.1"/>
    <property type="molecule type" value="Genomic_DNA"/>
</dbReference>
<name>A0A9P8MD66_9HYPO</name>
<reference evidence="2 3" key="1">
    <citation type="submission" date="2020-07" db="EMBL/GenBank/DDBJ databases">
        <title>Metarhizium humberi genome.</title>
        <authorList>
            <person name="Lysoe E."/>
        </authorList>
    </citation>
    <scope>NUCLEOTIDE SEQUENCE [LARGE SCALE GENOMIC DNA]</scope>
    <source>
        <strain evidence="2 3">ESALQ1638</strain>
    </source>
</reference>
<feature type="region of interest" description="Disordered" evidence="1">
    <location>
        <begin position="298"/>
        <end position="318"/>
    </location>
</feature>
<feature type="region of interest" description="Disordered" evidence="1">
    <location>
        <begin position="80"/>
        <end position="147"/>
    </location>
</feature>
<protein>
    <submittedName>
        <fullName evidence="2">Uncharacterized protein</fullName>
    </submittedName>
</protein>
<gene>
    <name evidence="2" type="ORF">MHUMG1_03517</name>
</gene>
<evidence type="ECO:0000256" key="1">
    <source>
        <dbReference type="SAM" id="MobiDB-lite"/>
    </source>
</evidence>
<dbReference type="AlphaFoldDB" id="A0A9P8MD66"/>
<organism evidence="2 3">
    <name type="scientific">Metarhizium humberi</name>
    <dbReference type="NCBI Taxonomy" id="2596975"/>
    <lineage>
        <taxon>Eukaryota</taxon>
        <taxon>Fungi</taxon>
        <taxon>Dikarya</taxon>
        <taxon>Ascomycota</taxon>
        <taxon>Pezizomycotina</taxon>
        <taxon>Sordariomycetes</taxon>
        <taxon>Hypocreomycetidae</taxon>
        <taxon>Hypocreales</taxon>
        <taxon>Clavicipitaceae</taxon>
        <taxon>Metarhizium</taxon>
    </lineage>
</organism>
<evidence type="ECO:0000313" key="2">
    <source>
        <dbReference type="EMBL" id="KAH0598223.1"/>
    </source>
</evidence>
<evidence type="ECO:0000313" key="3">
    <source>
        <dbReference type="Proteomes" id="UP000764110"/>
    </source>
</evidence>
<dbReference type="Proteomes" id="UP000764110">
    <property type="component" value="Unassembled WGS sequence"/>
</dbReference>
<feature type="region of interest" description="Disordered" evidence="1">
    <location>
        <begin position="1"/>
        <end position="23"/>
    </location>
</feature>
<sequence>MNVKAKPSNDDGQTARAELDEQQASMGVWSHRLHINESLPKAARLRPRKEYREDWDMVSRMVCQRYSKRTRLAREAWVEDKERGNGSYHGAKPDERRAKMGRVEEQEPGKEHWAPKQPKQDKRRHERSTSGRNRQEQAGTPSDVTAKSLFPQCLDPLPLGPLVHPGPQNPSILWSMEFGALKSQTNARGLKCTGGAREWEFTAALAVTGLLACPTITRAPDCTRAQARSTNGSGYCVSLISSVLVRVSAPTHNIELIIYNRQTQHRRSNINIKLSMTSTSPLYDRAFFNTLPPLSPRQCVPSGPRAPAPLLTSQDQKA</sequence>
<keyword evidence="3" id="KW-1185">Reference proteome</keyword>
<feature type="compositionally biased region" description="Basic and acidic residues" evidence="1">
    <location>
        <begin position="91"/>
        <end position="120"/>
    </location>
</feature>
<comment type="caution">
    <text evidence="2">The sequence shown here is derived from an EMBL/GenBank/DDBJ whole genome shotgun (WGS) entry which is preliminary data.</text>
</comment>
<proteinExistence type="predicted"/>
<feature type="compositionally biased region" description="Polar residues" evidence="1">
    <location>
        <begin position="136"/>
        <end position="145"/>
    </location>
</feature>